<dbReference type="PANTHER" id="PTHR45339:SF1">
    <property type="entry name" value="HYBRID SIGNAL TRANSDUCTION HISTIDINE KINASE J"/>
    <property type="match status" value="1"/>
</dbReference>
<dbReference type="Pfam" id="PF00072">
    <property type="entry name" value="Response_reg"/>
    <property type="match status" value="1"/>
</dbReference>
<evidence type="ECO:0000256" key="5">
    <source>
        <dbReference type="ARBA" id="ARBA00023012"/>
    </source>
</evidence>
<dbReference type="Pfam" id="PF02518">
    <property type="entry name" value="HATPase_c"/>
    <property type="match status" value="1"/>
</dbReference>
<evidence type="ECO:0000256" key="2">
    <source>
        <dbReference type="ARBA" id="ARBA00012438"/>
    </source>
</evidence>
<proteinExistence type="predicted"/>
<dbReference type="GO" id="GO:0016301">
    <property type="term" value="F:kinase activity"/>
    <property type="evidence" value="ECO:0007669"/>
    <property type="project" value="UniProtKB-KW"/>
</dbReference>
<evidence type="ECO:0000256" key="7">
    <source>
        <dbReference type="SAM" id="Coils"/>
    </source>
</evidence>
<dbReference type="CDD" id="cd17546">
    <property type="entry name" value="REC_hyHK_CKI1_RcsC-like"/>
    <property type="match status" value="1"/>
</dbReference>
<sequence>MTSSALERKIAREKAARKQAETLLEQKSLELYEANQQLKLVLDQLESQNLKGLQKLELEGYISASLIHFGRSFLSRTLDDGLLSSFIERIRACSLVASATLRLQTNLIPSVLSVQFGNPLNNDSDDWVVNTIWSDSTLCLPIKVESGVVGEFRVQVFTSDIEANFIQSQMELVVELICSAISRQLMVTKTLIARKRAEESERATKEFVAMINHELRTPLNGLLGSAELLADTKLNPEQRSMLTNLTHSGDLLRHIINDLLDFSKISAGMMELFPSQFSWDELKNMLNGIFMPQAQEKQIAFLIEEEMPFPQGFVGDFERISQILANLIGNAIKFTSAGKVEVLASWNGHELSIRVKDTGCGIAPQAQQRLFDPFVQADRTAKRNYEGTGLGLAICKNLVELMSGTIDLTSEVGEGSVFSICLPLEAVQTISFVEHADAELSKPLESLSILVVDDIRMNQIIIKQMLKKLSIIPDTGVNGLEAIEAAQTTEYDLIFMDCRMPEMDGFEATRHLRKHDYQKPIIALTAGTTLEEREQCIASGMDDILTKPYTANDLKSMIEKWV</sequence>
<evidence type="ECO:0000256" key="3">
    <source>
        <dbReference type="ARBA" id="ARBA00022553"/>
    </source>
</evidence>
<keyword evidence="10" id="KW-0808">Transferase</keyword>
<comment type="catalytic activity">
    <reaction evidence="1">
        <text>ATP + protein L-histidine = ADP + protein N-phospho-L-histidine.</text>
        <dbReference type="EC" id="2.7.13.3"/>
    </reaction>
</comment>
<dbReference type="SUPFAM" id="SSF52172">
    <property type="entry name" value="CheY-like"/>
    <property type="match status" value="1"/>
</dbReference>
<feature type="domain" description="Response regulatory" evidence="9">
    <location>
        <begin position="448"/>
        <end position="562"/>
    </location>
</feature>
<reference evidence="10 11" key="1">
    <citation type="submission" date="2016-09" db="EMBL/GenBank/DDBJ databases">
        <title>Genomic Taxonomy of the Vibrionaceae.</title>
        <authorList>
            <person name="Gonzalez-Castillo A."/>
            <person name="Gomez-Gil B."/>
            <person name="Enciso-Ibarra K."/>
        </authorList>
    </citation>
    <scope>NUCLEOTIDE SEQUENCE [LARGE SCALE GENOMIC DNA]</scope>
    <source>
        <strain evidence="10 11">CAIM 1902</strain>
    </source>
</reference>
<evidence type="ECO:0000256" key="1">
    <source>
        <dbReference type="ARBA" id="ARBA00000085"/>
    </source>
</evidence>
<dbReference type="InterPro" id="IPR005467">
    <property type="entry name" value="His_kinase_dom"/>
</dbReference>
<keyword evidence="10" id="KW-0418">Kinase</keyword>
<dbReference type="InterPro" id="IPR011006">
    <property type="entry name" value="CheY-like_superfamily"/>
</dbReference>
<dbReference type="InterPro" id="IPR003594">
    <property type="entry name" value="HATPase_dom"/>
</dbReference>
<dbReference type="Gene3D" id="3.30.565.10">
    <property type="entry name" value="Histidine kinase-like ATPase, C-terminal domain"/>
    <property type="match status" value="1"/>
</dbReference>
<dbReference type="InterPro" id="IPR003661">
    <property type="entry name" value="HisK_dim/P_dom"/>
</dbReference>
<dbReference type="Gene3D" id="1.10.287.130">
    <property type="match status" value="1"/>
</dbReference>
<name>A0ABX3FTA2_9VIBR</name>
<evidence type="ECO:0000256" key="4">
    <source>
        <dbReference type="ARBA" id="ARBA00022801"/>
    </source>
</evidence>
<keyword evidence="5" id="KW-0902">Two-component regulatory system</keyword>
<feature type="modified residue" description="4-aspartylphosphate" evidence="6">
    <location>
        <position position="497"/>
    </location>
</feature>
<dbReference type="PRINTS" id="PR00344">
    <property type="entry name" value="BCTRLSENSOR"/>
</dbReference>
<dbReference type="PANTHER" id="PTHR45339">
    <property type="entry name" value="HYBRID SIGNAL TRANSDUCTION HISTIDINE KINASE J"/>
    <property type="match status" value="1"/>
</dbReference>
<accession>A0ABX3FTA2</accession>
<dbReference type="SUPFAM" id="SSF55874">
    <property type="entry name" value="ATPase domain of HSP90 chaperone/DNA topoisomerase II/histidine kinase"/>
    <property type="match status" value="1"/>
</dbReference>
<dbReference type="EC" id="2.7.13.3" evidence="2"/>
<evidence type="ECO:0000256" key="6">
    <source>
        <dbReference type="PROSITE-ProRule" id="PRU00169"/>
    </source>
</evidence>
<dbReference type="PROSITE" id="PS50110">
    <property type="entry name" value="RESPONSE_REGULATORY"/>
    <property type="match status" value="1"/>
</dbReference>
<feature type="coiled-coil region" evidence="7">
    <location>
        <begin position="3"/>
        <end position="48"/>
    </location>
</feature>
<dbReference type="SMART" id="SM00388">
    <property type="entry name" value="HisKA"/>
    <property type="match status" value="1"/>
</dbReference>
<dbReference type="SUPFAM" id="SSF47384">
    <property type="entry name" value="Homodimeric domain of signal transducing histidine kinase"/>
    <property type="match status" value="1"/>
</dbReference>
<keyword evidence="4" id="KW-0378">Hydrolase</keyword>
<dbReference type="Pfam" id="PF00512">
    <property type="entry name" value="HisKA"/>
    <property type="match status" value="1"/>
</dbReference>
<dbReference type="CDD" id="cd00082">
    <property type="entry name" value="HisKA"/>
    <property type="match status" value="1"/>
</dbReference>
<feature type="domain" description="Histidine kinase" evidence="8">
    <location>
        <begin position="210"/>
        <end position="426"/>
    </location>
</feature>
<dbReference type="Gene3D" id="3.40.50.2300">
    <property type="match status" value="1"/>
</dbReference>
<evidence type="ECO:0000313" key="11">
    <source>
        <dbReference type="Proteomes" id="UP000186039"/>
    </source>
</evidence>
<keyword evidence="3 6" id="KW-0597">Phosphoprotein</keyword>
<dbReference type="RefSeq" id="WP_075713562.1">
    <property type="nucleotide sequence ID" value="NZ_AP019654.1"/>
</dbReference>
<protein>
    <recommendedName>
        <fullName evidence="2">histidine kinase</fullName>
        <ecNumber evidence="2">2.7.13.3</ecNumber>
    </recommendedName>
</protein>
<gene>
    <name evidence="10" type="ORF">BIY20_20300</name>
</gene>
<dbReference type="InterPro" id="IPR001789">
    <property type="entry name" value="Sig_transdc_resp-reg_receiver"/>
</dbReference>
<organism evidence="10 11">
    <name type="scientific">Vibrio panuliri</name>
    <dbReference type="NCBI Taxonomy" id="1381081"/>
    <lineage>
        <taxon>Bacteria</taxon>
        <taxon>Pseudomonadati</taxon>
        <taxon>Pseudomonadota</taxon>
        <taxon>Gammaproteobacteria</taxon>
        <taxon>Vibrionales</taxon>
        <taxon>Vibrionaceae</taxon>
        <taxon>Vibrio</taxon>
    </lineage>
</organism>
<keyword evidence="7" id="KW-0175">Coiled coil</keyword>
<dbReference type="InterPro" id="IPR036097">
    <property type="entry name" value="HisK_dim/P_sf"/>
</dbReference>
<evidence type="ECO:0000313" key="10">
    <source>
        <dbReference type="EMBL" id="OLQ96001.1"/>
    </source>
</evidence>
<evidence type="ECO:0000259" key="9">
    <source>
        <dbReference type="PROSITE" id="PS50110"/>
    </source>
</evidence>
<keyword evidence="11" id="KW-1185">Reference proteome</keyword>
<dbReference type="InterPro" id="IPR004358">
    <property type="entry name" value="Sig_transdc_His_kin-like_C"/>
</dbReference>
<dbReference type="SMART" id="SM00448">
    <property type="entry name" value="REC"/>
    <property type="match status" value="1"/>
</dbReference>
<dbReference type="CDD" id="cd16922">
    <property type="entry name" value="HATPase_EvgS-ArcB-TorS-like"/>
    <property type="match status" value="1"/>
</dbReference>
<dbReference type="EMBL" id="MJMH01000045">
    <property type="protein sequence ID" value="OLQ96001.1"/>
    <property type="molecule type" value="Genomic_DNA"/>
</dbReference>
<dbReference type="InterPro" id="IPR036890">
    <property type="entry name" value="HATPase_C_sf"/>
</dbReference>
<dbReference type="Proteomes" id="UP000186039">
    <property type="component" value="Unassembled WGS sequence"/>
</dbReference>
<evidence type="ECO:0000259" key="8">
    <source>
        <dbReference type="PROSITE" id="PS50109"/>
    </source>
</evidence>
<comment type="caution">
    <text evidence="10">The sequence shown here is derived from an EMBL/GenBank/DDBJ whole genome shotgun (WGS) entry which is preliminary data.</text>
</comment>
<dbReference type="SMART" id="SM00387">
    <property type="entry name" value="HATPase_c"/>
    <property type="match status" value="1"/>
</dbReference>
<dbReference type="PROSITE" id="PS50109">
    <property type="entry name" value="HIS_KIN"/>
    <property type="match status" value="1"/>
</dbReference>